<dbReference type="AlphaFoldDB" id="A0A0C9ZAE2"/>
<dbReference type="OrthoDB" id="249087at2759"/>
<dbReference type="InterPro" id="IPR039948">
    <property type="entry name" value="ELC1"/>
</dbReference>
<sequence>MSSATTTTKLPSATRPSSFPYGNYRFPRLHLVRLGRVLKSLDKLKMSTQTQANNHTGKNDDWVKLVSSDGYSFLVKRNVAMVSGTLKTMLSADSPFREALANTCTISERAVLVEKVCEYMAFKAQYENAGPKEEIPLNEFTERIPPEVALELLLAADYLEV</sequence>
<comment type="similarity">
    <text evidence="2">Belongs to the SKP1 family.</text>
</comment>
<dbReference type="CDD" id="cd18321">
    <property type="entry name" value="BTB_POZ_EloC"/>
    <property type="match status" value="1"/>
</dbReference>
<evidence type="ECO:0000256" key="1">
    <source>
        <dbReference type="ARBA" id="ARBA00004123"/>
    </source>
</evidence>
<dbReference type="InterPro" id="IPR001232">
    <property type="entry name" value="SKP1-like"/>
</dbReference>
<evidence type="ECO:0000256" key="2">
    <source>
        <dbReference type="ARBA" id="ARBA00009993"/>
    </source>
</evidence>
<evidence type="ECO:0000256" key="3">
    <source>
        <dbReference type="ARBA" id="ARBA00021347"/>
    </source>
</evidence>
<evidence type="ECO:0000256" key="4">
    <source>
        <dbReference type="ARBA" id="ARBA00023242"/>
    </source>
</evidence>
<organism evidence="6 7">
    <name type="scientific">Pisolithus microcarpus 441</name>
    <dbReference type="NCBI Taxonomy" id="765257"/>
    <lineage>
        <taxon>Eukaryota</taxon>
        <taxon>Fungi</taxon>
        <taxon>Dikarya</taxon>
        <taxon>Basidiomycota</taxon>
        <taxon>Agaricomycotina</taxon>
        <taxon>Agaricomycetes</taxon>
        <taxon>Agaricomycetidae</taxon>
        <taxon>Boletales</taxon>
        <taxon>Sclerodermatineae</taxon>
        <taxon>Pisolithaceae</taxon>
        <taxon>Pisolithus</taxon>
    </lineage>
</organism>
<keyword evidence="7" id="KW-1185">Reference proteome</keyword>
<evidence type="ECO:0000259" key="5">
    <source>
        <dbReference type="Pfam" id="PF03931"/>
    </source>
</evidence>
<gene>
    <name evidence="6" type="ORF">PISMIDRAFT_287823</name>
</gene>
<dbReference type="GO" id="GO:0005634">
    <property type="term" value="C:nucleus"/>
    <property type="evidence" value="ECO:0007669"/>
    <property type="project" value="UniProtKB-SubCell"/>
</dbReference>
<comment type="subcellular location">
    <subcellularLocation>
        <location evidence="1">Nucleus</location>
    </subcellularLocation>
</comment>
<dbReference type="Gene3D" id="3.30.710.10">
    <property type="entry name" value="Potassium Channel Kv1.1, Chain A"/>
    <property type="match status" value="1"/>
</dbReference>
<evidence type="ECO:0000313" key="7">
    <source>
        <dbReference type="Proteomes" id="UP000054018"/>
    </source>
</evidence>
<feature type="domain" description="SKP1 component POZ" evidence="5">
    <location>
        <begin position="62"/>
        <end position="98"/>
    </location>
</feature>
<dbReference type="EMBL" id="KN833703">
    <property type="protein sequence ID" value="KIK26241.1"/>
    <property type="molecule type" value="Genomic_DNA"/>
</dbReference>
<dbReference type="InterPro" id="IPR016073">
    <property type="entry name" value="Skp1_comp_POZ"/>
</dbReference>
<dbReference type="InterPro" id="IPR011333">
    <property type="entry name" value="SKP1/BTB/POZ_sf"/>
</dbReference>
<dbReference type="SUPFAM" id="SSF54695">
    <property type="entry name" value="POZ domain"/>
    <property type="match status" value="1"/>
</dbReference>
<dbReference type="STRING" id="765257.A0A0C9ZAE2"/>
<accession>A0A0C9ZAE2</accession>
<dbReference type="Proteomes" id="UP000054018">
    <property type="component" value="Unassembled WGS sequence"/>
</dbReference>
<reference evidence="7" key="2">
    <citation type="submission" date="2015-01" db="EMBL/GenBank/DDBJ databases">
        <title>Evolutionary Origins and Diversification of the Mycorrhizal Mutualists.</title>
        <authorList>
            <consortium name="DOE Joint Genome Institute"/>
            <consortium name="Mycorrhizal Genomics Consortium"/>
            <person name="Kohler A."/>
            <person name="Kuo A."/>
            <person name="Nagy L.G."/>
            <person name="Floudas D."/>
            <person name="Copeland A."/>
            <person name="Barry K.W."/>
            <person name="Cichocki N."/>
            <person name="Veneault-Fourrey C."/>
            <person name="LaButti K."/>
            <person name="Lindquist E.A."/>
            <person name="Lipzen A."/>
            <person name="Lundell T."/>
            <person name="Morin E."/>
            <person name="Murat C."/>
            <person name="Riley R."/>
            <person name="Ohm R."/>
            <person name="Sun H."/>
            <person name="Tunlid A."/>
            <person name="Henrissat B."/>
            <person name="Grigoriev I.V."/>
            <person name="Hibbett D.S."/>
            <person name="Martin F."/>
        </authorList>
    </citation>
    <scope>NUCLEOTIDE SEQUENCE [LARGE SCALE GENOMIC DNA]</scope>
    <source>
        <strain evidence="7">441</strain>
    </source>
</reference>
<dbReference type="HOGENOM" id="CLU_130038_2_1_1"/>
<evidence type="ECO:0000313" key="6">
    <source>
        <dbReference type="EMBL" id="KIK26241.1"/>
    </source>
</evidence>
<keyword evidence="4" id="KW-0539">Nucleus</keyword>
<dbReference type="GO" id="GO:0006511">
    <property type="term" value="P:ubiquitin-dependent protein catabolic process"/>
    <property type="evidence" value="ECO:0007669"/>
    <property type="project" value="InterPro"/>
</dbReference>
<dbReference type="FunFam" id="3.30.710.10:FF:000035">
    <property type="entry name" value="Elongin C transcription elongation factor"/>
    <property type="match status" value="1"/>
</dbReference>
<proteinExistence type="inferred from homology"/>
<name>A0A0C9ZAE2_9AGAM</name>
<dbReference type="SMART" id="SM00512">
    <property type="entry name" value="Skp1"/>
    <property type="match status" value="1"/>
</dbReference>
<dbReference type="PANTHER" id="PTHR20648">
    <property type="entry name" value="ELONGIN-C"/>
    <property type="match status" value="1"/>
</dbReference>
<reference evidence="6 7" key="1">
    <citation type="submission" date="2014-04" db="EMBL/GenBank/DDBJ databases">
        <authorList>
            <consortium name="DOE Joint Genome Institute"/>
            <person name="Kuo A."/>
            <person name="Kohler A."/>
            <person name="Costa M.D."/>
            <person name="Nagy L.G."/>
            <person name="Floudas D."/>
            <person name="Copeland A."/>
            <person name="Barry K.W."/>
            <person name="Cichocki N."/>
            <person name="Veneault-Fourrey C."/>
            <person name="LaButti K."/>
            <person name="Lindquist E.A."/>
            <person name="Lipzen A."/>
            <person name="Lundell T."/>
            <person name="Morin E."/>
            <person name="Murat C."/>
            <person name="Sun H."/>
            <person name="Tunlid A."/>
            <person name="Henrissat B."/>
            <person name="Grigoriev I.V."/>
            <person name="Hibbett D.S."/>
            <person name="Martin F."/>
            <person name="Nordberg H.P."/>
            <person name="Cantor M.N."/>
            <person name="Hua S.X."/>
        </authorList>
    </citation>
    <scope>NUCLEOTIDE SEQUENCE [LARGE SCALE GENOMIC DNA]</scope>
    <source>
        <strain evidence="6 7">441</strain>
    </source>
</reference>
<protein>
    <recommendedName>
        <fullName evidence="3">Elongin-C</fullName>
    </recommendedName>
</protein>
<dbReference type="Pfam" id="PF03931">
    <property type="entry name" value="Skp1_POZ"/>
    <property type="match status" value="1"/>
</dbReference>